<dbReference type="InterPro" id="IPR036188">
    <property type="entry name" value="FAD/NAD-bd_sf"/>
</dbReference>
<evidence type="ECO:0000313" key="2">
    <source>
        <dbReference type="EMBL" id="KAA9161066.1"/>
    </source>
</evidence>
<dbReference type="Gene3D" id="3.30.9.10">
    <property type="entry name" value="D-Amino Acid Oxidase, subunit A, domain 2"/>
    <property type="match status" value="1"/>
</dbReference>
<dbReference type="EMBL" id="VMNW02000018">
    <property type="protein sequence ID" value="KAA9161066.1"/>
    <property type="molecule type" value="Genomic_DNA"/>
</dbReference>
<dbReference type="PANTHER" id="PTHR46865:SF2">
    <property type="entry name" value="MONOOXYGENASE"/>
    <property type="match status" value="1"/>
</dbReference>
<dbReference type="PANTHER" id="PTHR46865">
    <property type="entry name" value="OXIDOREDUCTASE-RELATED"/>
    <property type="match status" value="1"/>
</dbReference>
<dbReference type="Proteomes" id="UP000319769">
    <property type="component" value="Unassembled WGS sequence"/>
</dbReference>
<name>A0A5N0V3U9_9PSEU</name>
<dbReference type="AlphaFoldDB" id="A0A5N0V3U9"/>
<keyword evidence="3" id="KW-1185">Reference proteome</keyword>
<sequence>MRILISGASIAGPSLAYWLARQGTEVTLVERAAGRRLGGAPIDIRAEAVELTAKMGLLDAVEAVRGNTRGIVFVDADGAEAQTIPNTDDHDIELYRGELVRILTDATKDEVEYIYGDGVTALHDDGAGVDVEFARGAPRRFDLVFGADGLHSQVRRLTFGPEQEFLRHVGVYVAIFPCDPALGKPDWGLMRQTPGRLVGVYSFRGTGKAAFMFRAPRLDYDYRDIGRQKNLLRETFADHGWIVPQLLDGALDTEDFYFDSVSQVDLPSWSRGRIALIGDAAACPSPLTGMGTSAAMLGAAALAEALAEHTDHETAFAEYERKFRPRADEIQSMVSTGVEMLVPLRPVAT</sequence>
<dbReference type="RefSeq" id="WP_144747148.1">
    <property type="nucleotide sequence ID" value="NZ_VMNW02000018.1"/>
</dbReference>
<gene>
    <name evidence="2" type="ORF">FPZ12_014985</name>
</gene>
<feature type="domain" description="FAD-binding" evidence="1">
    <location>
        <begin position="3"/>
        <end position="329"/>
    </location>
</feature>
<dbReference type="GO" id="GO:0071949">
    <property type="term" value="F:FAD binding"/>
    <property type="evidence" value="ECO:0007669"/>
    <property type="project" value="InterPro"/>
</dbReference>
<proteinExistence type="predicted"/>
<dbReference type="Gene3D" id="3.50.50.60">
    <property type="entry name" value="FAD/NAD(P)-binding domain"/>
    <property type="match status" value="1"/>
</dbReference>
<dbReference type="PRINTS" id="PR00420">
    <property type="entry name" value="RNGMNOXGNASE"/>
</dbReference>
<dbReference type="InterPro" id="IPR002938">
    <property type="entry name" value="FAD-bd"/>
</dbReference>
<accession>A0A5N0V3U9</accession>
<reference evidence="2" key="1">
    <citation type="submission" date="2019-09" db="EMBL/GenBank/DDBJ databases">
        <authorList>
            <person name="Teo W.F.A."/>
            <person name="Duangmal K."/>
        </authorList>
    </citation>
    <scope>NUCLEOTIDE SEQUENCE [LARGE SCALE GENOMIC DNA]</scope>
    <source>
        <strain evidence="2">K81G1</strain>
    </source>
</reference>
<protein>
    <recommendedName>
        <fullName evidence="1">FAD-binding domain-containing protein</fullName>
    </recommendedName>
</protein>
<dbReference type="SUPFAM" id="SSF51905">
    <property type="entry name" value="FAD/NAD(P)-binding domain"/>
    <property type="match status" value="1"/>
</dbReference>
<organism evidence="2 3">
    <name type="scientific">Amycolatopsis acidicola</name>
    <dbReference type="NCBI Taxonomy" id="2596893"/>
    <lineage>
        <taxon>Bacteria</taxon>
        <taxon>Bacillati</taxon>
        <taxon>Actinomycetota</taxon>
        <taxon>Actinomycetes</taxon>
        <taxon>Pseudonocardiales</taxon>
        <taxon>Pseudonocardiaceae</taxon>
        <taxon>Amycolatopsis</taxon>
    </lineage>
</organism>
<comment type="caution">
    <text evidence="2">The sequence shown here is derived from an EMBL/GenBank/DDBJ whole genome shotgun (WGS) entry which is preliminary data.</text>
</comment>
<evidence type="ECO:0000259" key="1">
    <source>
        <dbReference type="Pfam" id="PF01494"/>
    </source>
</evidence>
<dbReference type="Pfam" id="PF01494">
    <property type="entry name" value="FAD_binding_3"/>
    <property type="match status" value="1"/>
</dbReference>
<dbReference type="OrthoDB" id="3356051at2"/>
<dbReference type="InterPro" id="IPR051704">
    <property type="entry name" value="FAD_aromatic-hydroxylase"/>
</dbReference>
<evidence type="ECO:0000313" key="3">
    <source>
        <dbReference type="Proteomes" id="UP000319769"/>
    </source>
</evidence>